<keyword evidence="6" id="KW-1185">Reference proteome</keyword>
<dbReference type="PROSITE" id="PS51318">
    <property type="entry name" value="TAT"/>
    <property type="match status" value="1"/>
</dbReference>
<dbReference type="InterPro" id="IPR012338">
    <property type="entry name" value="Beta-lactam/transpept-like"/>
</dbReference>
<dbReference type="Pfam" id="PF13354">
    <property type="entry name" value="Beta-lactamase2"/>
    <property type="match status" value="1"/>
</dbReference>
<proteinExistence type="predicted"/>
<reference evidence="5 6" key="1">
    <citation type="submission" date="2024-09" db="EMBL/GenBank/DDBJ databases">
        <authorList>
            <person name="Lee S.D."/>
        </authorList>
    </citation>
    <scope>NUCLEOTIDE SEQUENCE [LARGE SCALE GENOMIC DNA]</scope>
    <source>
        <strain evidence="5 6">N1-1</strain>
    </source>
</reference>
<feature type="signal peptide" evidence="3">
    <location>
        <begin position="1"/>
        <end position="36"/>
    </location>
</feature>
<evidence type="ECO:0000256" key="1">
    <source>
        <dbReference type="ARBA" id="ARBA00018879"/>
    </source>
</evidence>
<dbReference type="InterPro" id="IPR000871">
    <property type="entry name" value="Beta-lactam_class-A"/>
</dbReference>
<evidence type="ECO:0000313" key="6">
    <source>
        <dbReference type="Proteomes" id="UP001592582"/>
    </source>
</evidence>
<dbReference type="RefSeq" id="WP_380511853.1">
    <property type="nucleotide sequence ID" value="NZ_JBHEZX010000008.1"/>
</dbReference>
<dbReference type="PANTHER" id="PTHR35333:SF3">
    <property type="entry name" value="BETA-LACTAMASE-TYPE TRANSPEPTIDASE FOLD CONTAINING PROTEIN"/>
    <property type="match status" value="1"/>
</dbReference>
<accession>A0ABV6VDH3</accession>
<evidence type="ECO:0000256" key="2">
    <source>
        <dbReference type="ARBA" id="ARBA00030171"/>
    </source>
</evidence>
<keyword evidence="3" id="KW-0732">Signal</keyword>
<dbReference type="Gene3D" id="3.40.710.10">
    <property type="entry name" value="DD-peptidase/beta-lactamase superfamily"/>
    <property type="match status" value="1"/>
</dbReference>
<dbReference type="PANTHER" id="PTHR35333">
    <property type="entry name" value="BETA-LACTAMASE"/>
    <property type="match status" value="1"/>
</dbReference>
<keyword evidence="5" id="KW-0378">Hydrolase</keyword>
<comment type="caution">
    <text evidence="5">The sequence shown here is derived from an EMBL/GenBank/DDBJ whole genome shotgun (WGS) entry which is preliminary data.</text>
</comment>
<protein>
    <recommendedName>
        <fullName evidence="1">Beta-lactamase</fullName>
    </recommendedName>
    <alternativeName>
        <fullName evidence="2">Penicillinase</fullName>
    </alternativeName>
</protein>
<dbReference type="InterPro" id="IPR006311">
    <property type="entry name" value="TAT_signal"/>
</dbReference>
<dbReference type="EMBL" id="JBHEZX010000008">
    <property type="protein sequence ID" value="MFC1411755.1"/>
    <property type="molecule type" value="Genomic_DNA"/>
</dbReference>
<feature type="domain" description="Beta-lactamase class A catalytic" evidence="4">
    <location>
        <begin position="123"/>
        <end position="259"/>
    </location>
</feature>
<dbReference type="Proteomes" id="UP001592582">
    <property type="component" value="Unassembled WGS sequence"/>
</dbReference>
<organism evidence="5 6">
    <name type="scientific">Streptacidiphilus alkalitolerans</name>
    <dbReference type="NCBI Taxonomy" id="3342712"/>
    <lineage>
        <taxon>Bacteria</taxon>
        <taxon>Bacillati</taxon>
        <taxon>Actinomycetota</taxon>
        <taxon>Actinomycetes</taxon>
        <taxon>Kitasatosporales</taxon>
        <taxon>Streptomycetaceae</taxon>
        <taxon>Streptacidiphilus</taxon>
    </lineage>
</organism>
<name>A0ABV6VDH3_9ACTN</name>
<gene>
    <name evidence="5" type="ORF">ACEZDG_21035</name>
</gene>
<evidence type="ECO:0000259" key="4">
    <source>
        <dbReference type="Pfam" id="PF13354"/>
    </source>
</evidence>
<dbReference type="GO" id="GO:0016787">
    <property type="term" value="F:hydrolase activity"/>
    <property type="evidence" value="ECO:0007669"/>
    <property type="project" value="UniProtKB-KW"/>
</dbReference>
<sequence length="323" mass="34412">MAPPRRPRSRRLVSGLLGSVALAALLPLGTAVPAHAAAAPLCASKSHPALAAKTARDLKKALSGRSSTVGVYVWDQKNSVYCSSNIYRHFDSASAVKATIMAAVLRRAQEKHRGLTSWESSNLRLMITHSDNNAATRLWNSLGRTRFKAYLKLAGMTGTVPGSGGYWGLTQIDAHDEVKLLSTFTSNHTVLNATWRADALKLMSQVTPSQRWGVPYGAPKGSLVSNKNGWLPRATRGWRVHSIGAITGGGRSYVMAVLTDNNRTMQYGVDTIQRITLALNRDLGGAAVTAKRSGVVAPLATPQALGTSVSGISDGSAPFRTVK</sequence>
<feature type="chain" id="PRO_5047459758" description="Beta-lactamase" evidence="3">
    <location>
        <begin position="37"/>
        <end position="323"/>
    </location>
</feature>
<evidence type="ECO:0000256" key="3">
    <source>
        <dbReference type="SAM" id="SignalP"/>
    </source>
</evidence>
<dbReference type="SUPFAM" id="SSF56601">
    <property type="entry name" value="beta-lactamase/transpeptidase-like"/>
    <property type="match status" value="1"/>
</dbReference>
<evidence type="ECO:0000313" key="5">
    <source>
        <dbReference type="EMBL" id="MFC1411755.1"/>
    </source>
</evidence>
<dbReference type="InterPro" id="IPR045155">
    <property type="entry name" value="Beta-lactam_cat"/>
</dbReference>